<dbReference type="EMBL" id="EQ977079">
    <property type="protein sequence ID" value="EEF26534.1"/>
    <property type="molecule type" value="Genomic_DNA"/>
</dbReference>
<protein>
    <recommendedName>
        <fullName evidence="3">Helix-turn-helix domain-containing protein</fullName>
    </recommendedName>
</protein>
<sequence length="205" mass="23087">MSVYLHPDGEEPEIVCLLRWSIREFEHGKRFFVGFSRETRDGRVSTEIVHLDAAARIGRTASGRVYHLVGPTGWSSDGEYVFNRVAEIIGDGSAWRDVTAELIPDCHVAGSNNPEELSIEVAASMLFVSRAYVRRLIDNGRLPVRVDENGFPQIPLSAVQALHQEMRAKQREARVALMDESKRIGRYDAEAEDLPVRRKPDGDKE</sequence>
<dbReference type="AlphaFoldDB" id="B9TC78"/>
<proteinExistence type="predicted"/>
<accession>B9TC78</accession>
<reference evidence="2" key="1">
    <citation type="journal article" date="2010" name="Nat. Biotechnol.">
        <title>Draft genome sequence of the oilseed species Ricinus communis.</title>
        <authorList>
            <person name="Chan A.P."/>
            <person name="Crabtree J."/>
            <person name="Zhao Q."/>
            <person name="Lorenzi H."/>
            <person name="Orvis J."/>
            <person name="Puiu D."/>
            <person name="Melake-Berhan A."/>
            <person name="Jones K.M."/>
            <person name="Redman J."/>
            <person name="Chen G."/>
            <person name="Cahoon E.B."/>
            <person name="Gedil M."/>
            <person name="Stanke M."/>
            <person name="Haas B.J."/>
            <person name="Wortman J.R."/>
            <person name="Fraser-Liggett C.M."/>
            <person name="Ravel J."/>
            <person name="Rabinowicz P.D."/>
        </authorList>
    </citation>
    <scope>NUCLEOTIDE SEQUENCE [LARGE SCALE GENOMIC DNA]</scope>
    <source>
        <strain evidence="2">cv. Hale</strain>
    </source>
</reference>
<gene>
    <name evidence="1" type="ORF">RCOM_0055940</name>
</gene>
<dbReference type="Proteomes" id="UP000008311">
    <property type="component" value="Unassembled WGS sequence"/>
</dbReference>
<dbReference type="InParanoid" id="B9TC78"/>
<keyword evidence="2" id="KW-1185">Reference proteome</keyword>
<name>B9TC78_RICCO</name>
<evidence type="ECO:0000313" key="2">
    <source>
        <dbReference type="Proteomes" id="UP000008311"/>
    </source>
</evidence>
<evidence type="ECO:0008006" key="3">
    <source>
        <dbReference type="Google" id="ProtNLM"/>
    </source>
</evidence>
<organism evidence="1 2">
    <name type="scientific">Ricinus communis</name>
    <name type="common">Castor bean</name>
    <dbReference type="NCBI Taxonomy" id="3988"/>
    <lineage>
        <taxon>Eukaryota</taxon>
        <taxon>Viridiplantae</taxon>
        <taxon>Streptophyta</taxon>
        <taxon>Embryophyta</taxon>
        <taxon>Tracheophyta</taxon>
        <taxon>Spermatophyta</taxon>
        <taxon>Magnoliopsida</taxon>
        <taxon>eudicotyledons</taxon>
        <taxon>Gunneridae</taxon>
        <taxon>Pentapetalae</taxon>
        <taxon>rosids</taxon>
        <taxon>fabids</taxon>
        <taxon>Malpighiales</taxon>
        <taxon>Euphorbiaceae</taxon>
        <taxon>Acalyphoideae</taxon>
        <taxon>Acalypheae</taxon>
        <taxon>Ricinus</taxon>
    </lineage>
</organism>
<evidence type="ECO:0000313" key="1">
    <source>
        <dbReference type="EMBL" id="EEF26534.1"/>
    </source>
</evidence>